<dbReference type="Proteomes" id="UP000663829">
    <property type="component" value="Unassembled WGS sequence"/>
</dbReference>
<dbReference type="EMBL" id="CAJOBA010006151">
    <property type="protein sequence ID" value="CAF3764620.1"/>
    <property type="molecule type" value="Genomic_DNA"/>
</dbReference>
<evidence type="ECO:0000256" key="1">
    <source>
        <dbReference type="SAM" id="SignalP"/>
    </source>
</evidence>
<proteinExistence type="predicted"/>
<keyword evidence="6" id="KW-1185">Reference proteome</keyword>
<reference evidence="3" key="1">
    <citation type="submission" date="2021-02" db="EMBL/GenBank/DDBJ databases">
        <authorList>
            <person name="Nowell W R."/>
        </authorList>
    </citation>
    <scope>NUCLEOTIDE SEQUENCE</scope>
</reference>
<dbReference type="Proteomes" id="UP000681722">
    <property type="component" value="Unassembled WGS sequence"/>
</dbReference>
<dbReference type="EMBL" id="CAJNOK010006144">
    <property type="protein sequence ID" value="CAF0994852.1"/>
    <property type="molecule type" value="Genomic_DNA"/>
</dbReference>
<dbReference type="AlphaFoldDB" id="A0A814XXC2"/>
<organism evidence="3 6">
    <name type="scientific">Didymodactylos carnosus</name>
    <dbReference type="NCBI Taxonomy" id="1234261"/>
    <lineage>
        <taxon>Eukaryota</taxon>
        <taxon>Metazoa</taxon>
        <taxon>Spiralia</taxon>
        <taxon>Gnathifera</taxon>
        <taxon>Rotifera</taxon>
        <taxon>Eurotatoria</taxon>
        <taxon>Bdelloidea</taxon>
        <taxon>Philodinida</taxon>
        <taxon>Philodinidae</taxon>
        <taxon>Didymodactylos</taxon>
    </lineage>
</organism>
<feature type="chain" id="PRO_5036226478" evidence="1">
    <location>
        <begin position="23"/>
        <end position="538"/>
    </location>
</feature>
<protein>
    <submittedName>
        <fullName evidence="3">Uncharacterized protein</fullName>
    </submittedName>
</protein>
<dbReference type="Proteomes" id="UP000677228">
    <property type="component" value="Unassembled WGS sequence"/>
</dbReference>
<gene>
    <name evidence="3" type="ORF">GPM918_LOCUS24713</name>
    <name evidence="2" type="ORF">OVA965_LOCUS14258</name>
    <name evidence="5" type="ORF">SRO942_LOCUS24716</name>
    <name evidence="4" type="ORF">TMI583_LOCUS14261</name>
</gene>
<evidence type="ECO:0000313" key="3">
    <source>
        <dbReference type="EMBL" id="CAF1221600.1"/>
    </source>
</evidence>
<evidence type="ECO:0000313" key="2">
    <source>
        <dbReference type="EMBL" id="CAF0994852.1"/>
    </source>
</evidence>
<evidence type="ECO:0000313" key="6">
    <source>
        <dbReference type="Proteomes" id="UP000663829"/>
    </source>
</evidence>
<feature type="signal peptide" evidence="1">
    <location>
        <begin position="1"/>
        <end position="22"/>
    </location>
</feature>
<evidence type="ECO:0000313" key="5">
    <source>
        <dbReference type="EMBL" id="CAF3984882.1"/>
    </source>
</evidence>
<name>A0A814XXC2_9BILA</name>
<comment type="caution">
    <text evidence="3">The sequence shown here is derived from an EMBL/GenBank/DDBJ whole genome shotgun (WGS) entry which is preliminary data.</text>
</comment>
<dbReference type="EMBL" id="CAJNOQ010009316">
    <property type="protein sequence ID" value="CAF1221600.1"/>
    <property type="molecule type" value="Genomic_DNA"/>
</dbReference>
<keyword evidence="1" id="KW-0732">Signal</keyword>
<dbReference type="EMBL" id="CAJOBC010009319">
    <property type="protein sequence ID" value="CAF3984882.1"/>
    <property type="molecule type" value="Genomic_DNA"/>
</dbReference>
<dbReference type="Proteomes" id="UP000682733">
    <property type="component" value="Unassembled WGS sequence"/>
</dbReference>
<evidence type="ECO:0000313" key="4">
    <source>
        <dbReference type="EMBL" id="CAF3764620.1"/>
    </source>
</evidence>
<accession>A0A814XXC2</accession>
<sequence>MTSMQHLLLLMMIFTIITGITALKLVETNAHLETLIATPRATIECIRNCQFSLPIDHEFQLPSSCDELISSIGCETILVVNYTAKTVSISFLTKGDEMLQYRTEYLVQQTVAMQFQQRQITREINTFCFTLGCDVQYAKQAFDSLGNRDHLPVLNDLTPLLFNPVGTSLSRCYNMDNQSMDCTNKLCEATVPSKINITGSKDCEQFYDLSYVSIEINEYRAYPSVTGVDDNDYRITCNIELCNGGETTTNVQNVINKYKEQLSIVPPALRIECIQKCTFSLQINEQFQLPSSCTQRISSFGCFTIIVIDYTTKSISVSFLTDGSEIQESGQQYVISQTVEMEFQQKIVKREVNTFCFTADCDENYAIRTINRLSELDHSPLLNELSSYLYDSTGTSVSQCYDTSNQPMNCTGKLCEASIPSKPGDPGYKDCEQIYDLAFVSIEINEYRAYPTTGTEDDDNDYEIVCNRELCNGGGTTTNVQNVINKYKEQLAIVHPTNELASTSSPITISTTPMTTAQSTTMIALALLLNTFCYIHKH</sequence>